<name>A0ABX0YSN4_STRTL</name>
<evidence type="ECO:0000313" key="4">
    <source>
        <dbReference type="EMBL" id="NJP14939.1"/>
    </source>
</evidence>
<feature type="compositionally biased region" description="Low complexity" evidence="1">
    <location>
        <begin position="72"/>
        <end position="87"/>
    </location>
</feature>
<evidence type="ECO:0000259" key="3">
    <source>
        <dbReference type="Pfam" id="PF14016"/>
    </source>
</evidence>
<dbReference type="Pfam" id="PF14016">
    <property type="entry name" value="DUF4232"/>
    <property type="match status" value="1"/>
</dbReference>
<dbReference type="RefSeq" id="WP_125497006.1">
    <property type="nucleotide sequence ID" value="NZ_BMVZ01000014.1"/>
</dbReference>
<dbReference type="InterPro" id="IPR025326">
    <property type="entry name" value="DUF4232"/>
</dbReference>
<protein>
    <submittedName>
        <fullName evidence="4">DUF4232 domain-containing protein</fullName>
    </submittedName>
</protein>
<feature type="chain" id="PRO_5046993646" evidence="2">
    <location>
        <begin position="30"/>
        <end position="232"/>
    </location>
</feature>
<dbReference type="PROSITE" id="PS51257">
    <property type="entry name" value="PROKAR_LIPOPROTEIN"/>
    <property type="match status" value="1"/>
</dbReference>
<dbReference type="Proteomes" id="UP000635996">
    <property type="component" value="Unassembled WGS sequence"/>
</dbReference>
<accession>A0ABX0YSN4</accession>
<feature type="signal peptide" evidence="2">
    <location>
        <begin position="1"/>
        <end position="29"/>
    </location>
</feature>
<feature type="domain" description="DUF4232" evidence="3">
    <location>
        <begin position="102"/>
        <end position="222"/>
    </location>
</feature>
<comment type="caution">
    <text evidence="4">The sequence shown here is derived from an EMBL/GenBank/DDBJ whole genome shotgun (WGS) entry which is preliminary data.</text>
</comment>
<keyword evidence="2" id="KW-0732">Signal</keyword>
<feature type="compositionally biased region" description="Low complexity" evidence="1">
    <location>
        <begin position="37"/>
        <end position="55"/>
    </location>
</feature>
<sequence length="232" mass="23044">MSVRTARRITRTRLFATAALCAATLSLTACESGTDNAGSDATPTAATAPASSGGSVTQTSAGTAGKGAANASDGTDGAKGSTSSGGSAVQGGSDDSGKPAQCTAGTTKIKATVVSRPINHLLLTATNTGSAACVLPQYPAARFGDAQSVPPVAESTKPQSLTVIEPGKSAYAGVLLSAADGSADHGHTVKSLTIPFDDDSIATVDLPSDGVYVDDSLTVTYWLPSMDKALEY</sequence>
<organism evidence="4 5">
    <name type="scientific">Streptomyces thermoviolaceus subsp. thermoviolaceus</name>
    <dbReference type="NCBI Taxonomy" id="66860"/>
    <lineage>
        <taxon>Bacteria</taxon>
        <taxon>Bacillati</taxon>
        <taxon>Actinomycetota</taxon>
        <taxon>Actinomycetes</taxon>
        <taxon>Kitasatosporales</taxon>
        <taxon>Streptomycetaceae</taxon>
        <taxon>Streptomyces</taxon>
    </lineage>
</organism>
<gene>
    <name evidence="4" type="ORF">HCJ95_11695</name>
</gene>
<feature type="region of interest" description="Disordered" evidence="1">
    <location>
        <begin position="32"/>
        <end position="103"/>
    </location>
</feature>
<dbReference type="EMBL" id="JAATEL010000010">
    <property type="protein sequence ID" value="NJP14939.1"/>
    <property type="molecule type" value="Genomic_DNA"/>
</dbReference>
<reference evidence="4 5" key="1">
    <citation type="submission" date="2020-03" db="EMBL/GenBank/DDBJ databases">
        <title>WGS of actinomycetes isolated from Thailand.</title>
        <authorList>
            <person name="Thawai C."/>
        </authorList>
    </citation>
    <scope>NUCLEOTIDE SEQUENCE [LARGE SCALE GENOMIC DNA]</scope>
    <source>
        <strain evidence="4 5">NBRC 13905</strain>
    </source>
</reference>
<evidence type="ECO:0000256" key="1">
    <source>
        <dbReference type="SAM" id="MobiDB-lite"/>
    </source>
</evidence>
<evidence type="ECO:0000256" key="2">
    <source>
        <dbReference type="SAM" id="SignalP"/>
    </source>
</evidence>
<proteinExistence type="predicted"/>
<evidence type="ECO:0000313" key="5">
    <source>
        <dbReference type="Proteomes" id="UP000635996"/>
    </source>
</evidence>
<keyword evidence="5" id="KW-1185">Reference proteome</keyword>